<feature type="repeat" description="HEAT" evidence="2">
    <location>
        <begin position="1100"/>
        <end position="1138"/>
    </location>
</feature>
<feature type="compositionally biased region" description="Low complexity" evidence="3">
    <location>
        <begin position="339"/>
        <end position="352"/>
    </location>
</feature>
<evidence type="ECO:0008006" key="6">
    <source>
        <dbReference type="Google" id="ProtNLM"/>
    </source>
</evidence>
<feature type="compositionally biased region" description="Basic and acidic residues" evidence="3">
    <location>
        <begin position="276"/>
        <end position="286"/>
    </location>
</feature>
<dbReference type="PANTHER" id="PTHR10648">
    <property type="entry name" value="SERINE/THREONINE-PROTEIN PHOSPHATASE PP2A 65 KDA REGULATORY SUBUNIT"/>
    <property type="match status" value="1"/>
</dbReference>
<feature type="region of interest" description="Disordered" evidence="3">
    <location>
        <begin position="510"/>
        <end position="572"/>
    </location>
</feature>
<feature type="compositionally biased region" description="Acidic residues" evidence="3">
    <location>
        <begin position="296"/>
        <end position="312"/>
    </location>
</feature>
<feature type="compositionally biased region" description="Low complexity" evidence="3">
    <location>
        <begin position="1375"/>
        <end position="1385"/>
    </location>
</feature>
<gene>
    <name evidence="4" type="ORF">RHOBADRAFT_55444</name>
</gene>
<evidence type="ECO:0000256" key="1">
    <source>
        <dbReference type="ARBA" id="ARBA00022737"/>
    </source>
</evidence>
<dbReference type="Gene3D" id="1.25.10.10">
    <property type="entry name" value="Leucine-rich Repeat Variant"/>
    <property type="match status" value="1"/>
</dbReference>
<dbReference type="PROSITE" id="PS50077">
    <property type="entry name" value="HEAT_REPEAT"/>
    <property type="match status" value="3"/>
</dbReference>
<feature type="repeat" description="HEAT" evidence="2">
    <location>
        <begin position="931"/>
        <end position="969"/>
    </location>
</feature>
<evidence type="ECO:0000313" key="5">
    <source>
        <dbReference type="Proteomes" id="UP000053890"/>
    </source>
</evidence>
<feature type="region of interest" description="Disordered" evidence="3">
    <location>
        <begin position="1023"/>
        <end position="1045"/>
    </location>
</feature>
<dbReference type="STRING" id="578459.A0A0P9FAU4"/>
<feature type="compositionally biased region" description="Low complexity" evidence="3">
    <location>
        <begin position="200"/>
        <end position="234"/>
    </location>
</feature>
<feature type="compositionally biased region" description="Low complexity" evidence="3">
    <location>
        <begin position="262"/>
        <end position="274"/>
    </location>
</feature>
<feature type="compositionally biased region" description="Acidic residues" evidence="3">
    <location>
        <begin position="392"/>
        <end position="411"/>
    </location>
</feature>
<feature type="region of interest" description="Disordered" evidence="3">
    <location>
        <begin position="708"/>
        <end position="750"/>
    </location>
</feature>
<accession>A0A0P9FAU4</accession>
<feature type="repeat" description="HEAT" evidence="2">
    <location>
        <begin position="892"/>
        <end position="930"/>
    </location>
</feature>
<dbReference type="OrthoDB" id="9986677at2759"/>
<feature type="region of interest" description="Disordered" evidence="3">
    <location>
        <begin position="802"/>
        <end position="855"/>
    </location>
</feature>
<dbReference type="GO" id="GO:0005737">
    <property type="term" value="C:cytoplasm"/>
    <property type="evidence" value="ECO:0007669"/>
    <property type="project" value="TreeGrafter"/>
</dbReference>
<name>A0A0P9FAU4_RHOGW</name>
<feature type="compositionally biased region" description="Low complexity" evidence="3">
    <location>
        <begin position="708"/>
        <end position="727"/>
    </location>
</feature>
<feature type="compositionally biased region" description="Low complexity" evidence="3">
    <location>
        <begin position="95"/>
        <end position="144"/>
    </location>
</feature>
<keyword evidence="5" id="KW-1185">Reference proteome</keyword>
<feature type="compositionally biased region" description="Basic and acidic residues" evidence="3">
    <location>
        <begin position="354"/>
        <end position="372"/>
    </location>
</feature>
<organism evidence="4 5">
    <name type="scientific">Rhodotorula graminis (strain WP1)</name>
    <dbReference type="NCBI Taxonomy" id="578459"/>
    <lineage>
        <taxon>Eukaryota</taxon>
        <taxon>Fungi</taxon>
        <taxon>Dikarya</taxon>
        <taxon>Basidiomycota</taxon>
        <taxon>Pucciniomycotina</taxon>
        <taxon>Microbotryomycetes</taxon>
        <taxon>Sporidiobolales</taxon>
        <taxon>Sporidiobolaceae</taxon>
        <taxon>Rhodotorula</taxon>
    </lineage>
</organism>
<dbReference type="Proteomes" id="UP000053890">
    <property type="component" value="Unassembled WGS sequence"/>
</dbReference>
<dbReference type="Pfam" id="PF02985">
    <property type="entry name" value="HEAT"/>
    <property type="match status" value="1"/>
</dbReference>
<dbReference type="GeneID" id="28978301"/>
<dbReference type="GO" id="GO:0019888">
    <property type="term" value="F:protein phosphatase regulator activity"/>
    <property type="evidence" value="ECO:0007669"/>
    <property type="project" value="TreeGrafter"/>
</dbReference>
<dbReference type="PANTHER" id="PTHR10648:SF1">
    <property type="entry name" value="SERINE_THREONINE-PROTEIN PHOSPHATASE 4 REGULATORY SUBUNIT 1"/>
    <property type="match status" value="1"/>
</dbReference>
<feature type="compositionally biased region" description="Basic residues" evidence="3">
    <location>
        <begin position="1"/>
        <end position="12"/>
    </location>
</feature>
<dbReference type="EMBL" id="KQ474085">
    <property type="protein sequence ID" value="KPV72752.1"/>
    <property type="molecule type" value="Genomic_DNA"/>
</dbReference>
<sequence length="1505" mass="156118">MGKGKGKGKGKARLGAGDGYGDHRPRVHSPLALASAVCVAGAAAGGETDGESEAEREGERAEEHQPRMDEDERAPHARGEAPVHSPGLGLGGLPDGMLAGLEASSSSSSTSSSAGAPPALDLSPAPPSSFSTSTSIPISTSTSPDALAPPVPPLSHRTATGPAGDASPVGTPEHLETTPTASPTEPTSSYFSLPARAAVLSPTGASSSTTSSSAPSTLASSTDAGAAASAADHGAPPPPLSRALSDRRSVPVLERAPSWEGSHASSSSSASSSARGADRATAHEQEQEQGGSGSESSDEEDDPWAGYDDWDGSGEVGGPSAKPRRRSSGARRERERLSLLEQLGITGASSSSEGEERVGEAEQGEGDGRAMEVDAGPVAGEGADDAPASASADDEDEGMLDAEGDEGDSSSDADALAVIDEDKLSALERIFVCAKSDALEDRARVAHFLPEWLPGVDVCEAVEYVLPLLAGLIDEEPVKEVFAPKLDHVMWHFFANCPLAELDASSSDGDAASAAAISPQDPAEQQQPPSTHETALSSVDTSPTSSHRPLSEASTPPTTSKPSPSGSYTPLPSCASLQTVGGGLPSAPSISATAFTSLLGALLTDQSAFVAKAAEAALVRFLCRLKDRPLPPPPPDNEPSVAEFTFGTTEPLPPPPPQQQSGDDADGEAHHHARYELGVEARQILEDEIVCGIVLGLARLDQDGSDASAAAQDEGSADGDAGATTSTPAKNAASAVREGSADKDDETVNPTLFLSPEEEPLDEEWLAGLGSFGSSADAASSSTDDAGDAGVRALDYAGWGAPLPRAGEQGGASDRSTGTEGIVPADKDPEPGDLSFHPPSPPMDPMGYSSFSPDLGGGADEEASIGKMVAMSLVGAIATAECLDADVFVDQFLPEVARMKDDGMFYVRKEAVQALGALSKCLPSDAVEQTALPLFDAYCRDEMWHVRRAAVLALPSLCKNLSRSALRAQTVKAIALFGVDENRNVRSGALEVCGELVYLFHEDPAGVPDELLDFFLGKTASTSSPMVPSDPTRAPMSPPIQFSPLDGSLDSPPTALLEASQSWSPVRPWPASRDPDREILTAFNFPAVVLTLGRSSWHLLRDAHRSLCQDRTEKVRQSLASSLHEVAKIIGPEQSDESLLEPLSWFLHDGDNIQAAVLEHWPSLLASFTPGGAARALAVLADAWGEVRLWRQREHIAEQLADVGPGLVQDDGADAVLGVLVKAFKDSVAAVREQAVLVIPPILEASLCNSVARNKLLAFLFVFSSDSSYRNRSTYVAAALACVRAEIGADLFEEHLLPTLGNLARDQVVSVRIAVSRVIGEACRVSTLYADISSRHPVRDIISVLGESPDRDVRYPVADFYAPVPRGWGDDADDGSTSTSTTAAAQAHAQPARPALEPAVSSSAGEDSLMSDPGDDDDDDDVPNPFSPSRAAAAAVPLPGRAAAAAPPSASADPTQDSEQDDFDVDMAELDDAEPVLLERPAPESPVLGGGGDDDFVEVERASEA</sequence>
<dbReference type="InterPro" id="IPR021133">
    <property type="entry name" value="HEAT_type_2"/>
</dbReference>
<dbReference type="RefSeq" id="XP_018268801.1">
    <property type="nucleotide sequence ID" value="XM_018417853.1"/>
</dbReference>
<feature type="region of interest" description="Disordered" evidence="3">
    <location>
        <begin position="41"/>
        <end position="411"/>
    </location>
</feature>
<feature type="compositionally biased region" description="Acidic residues" evidence="3">
    <location>
        <begin position="1456"/>
        <end position="1474"/>
    </location>
</feature>
<feature type="region of interest" description="Disordered" evidence="3">
    <location>
        <begin position="630"/>
        <end position="670"/>
    </location>
</feature>
<feature type="compositionally biased region" description="Polar residues" evidence="3">
    <location>
        <begin position="524"/>
        <end position="548"/>
    </location>
</feature>
<dbReference type="SUPFAM" id="SSF48371">
    <property type="entry name" value="ARM repeat"/>
    <property type="match status" value="1"/>
</dbReference>
<evidence type="ECO:0000256" key="3">
    <source>
        <dbReference type="SAM" id="MobiDB-lite"/>
    </source>
</evidence>
<feature type="compositionally biased region" description="Basic and acidic residues" evidence="3">
    <location>
        <begin position="53"/>
        <end position="81"/>
    </location>
</feature>
<feature type="region of interest" description="Disordered" evidence="3">
    <location>
        <begin position="1"/>
        <end position="27"/>
    </location>
</feature>
<dbReference type="InterPro" id="IPR011989">
    <property type="entry name" value="ARM-like"/>
</dbReference>
<feature type="compositionally biased region" description="Low complexity" evidence="3">
    <location>
        <begin position="554"/>
        <end position="570"/>
    </location>
</feature>
<dbReference type="InterPro" id="IPR016024">
    <property type="entry name" value="ARM-type_fold"/>
</dbReference>
<evidence type="ECO:0000256" key="2">
    <source>
        <dbReference type="PROSITE-ProRule" id="PRU00103"/>
    </source>
</evidence>
<feature type="compositionally biased region" description="Acidic residues" evidence="3">
    <location>
        <begin position="1413"/>
        <end position="1422"/>
    </location>
</feature>
<protein>
    <recommendedName>
        <fullName evidence="6">TOG domain-containing protein</fullName>
    </recommendedName>
</protein>
<proteinExistence type="predicted"/>
<dbReference type="InterPro" id="IPR051023">
    <property type="entry name" value="PP2A_Regulatory_Subunit_A"/>
</dbReference>
<keyword evidence="1" id="KW-0677">Repeat</keyword>
<feature type="compositionally biased region" description="Low complexity" evidence="3">
    <location>
        <begin position="1423"/>
        <end position="1454"/>
    </location>
</feature>
<feature type="compositionally biased region" description="Low complexity" evidence="3">
    <location>
        <begin position="510"/>
        <end position="523"/>
    </location>
</feature>
<evidence type="ECO:0000313" key="4">
    <source>
        <dbReference type="EMBL" id="KPV72752.1"/>
    </source>
</evidence>
<dbReference type="InterPro" id="IPR000357">
    <property type="entry name" value="HEAT"/>
</dbReference>
<feature type="region of interest" description="Disordered" evidence="3">
    <location>
        <begin position="1366"/>
        <end position="1505"/>
    </location>
</feature>
<reference evidence="4 5" key="1">
    <citation type="journal article" date="2015" name="Front. Microbiol.">
        <title>Genome sequence of the plant growth promoting endophytic yeast Rhodotorula graminis WP1.</title>
        <authorList>
            <person name="Firrincieli A."/>
            <person name="Otillar R."/>
            <person name="Salamov A."/>
            <person name="Schmutz J."/>
            <person name="Khan Z."/>
            <person name="Redman R.S."/>
            <person name="Fleck N.D."/>
            <person name="Lindquist E."/>
            <person name="Grigoriev I.V."/>
            <person name="Doty S.L."/>
        </authorList>
    </citation>
    <scope>NUCLEOTIDE SEQUENCE [LARGE SCALE GENOMIC DNA]</scope>
    <source>
        <strain evidence="4 5">WP1</strain>
    </source>
</reference>
<feature type="compositionally biased region" description="Low complexity" evidence="3">
    <location>
        <begin position="177"/>
        <end position="189"/>
    </location>
</feature>